<organism evidence="3 4">
    <name type="scientific">Candidatus Termititenax persephonae</name>
    <dbReference type="NCBI Taxonomy" id="2218525"/>
    <lineage>
        <taxon>Bacteria</taxon>
        <taxon>Bacillati</taxon>
        <taxon>Candidatus Margulisiibacteriota</taxon>
        <taxon>Candidatus Termititenacia</taxon>
        <taxon>Candidatus Termititenacales</taxon>
        <taxon>Candidatus Termititenacaceae</taxon>
        <taxon>Candidatus Termititenax</taxon>
    </lineage>
</organism>
<keyword evidence="1 2" id="KW-0690">Ribosome biogenesis</keyword>
<dbReference type="Gene3D" id="3.30.300.20">
    <property type="match status" value="1"/>
</dbReference>
<dbReference type="SUPFAM" id="SSF89919">
    <property type="entry name" value="Ribosome-binding factor A, RbfA"/>
    <property type="match status" value="1"/>
</dbReference>
<dbReference type="GO" id="GO:0043024">
    <property type="term" value="F:ribosomal small subunit binding"/>
    <property type="evidence" value="ECO:0007669"/>
    <property type="project" value="TreeGrafter"/>
</dbReference>
<evidence type="ECO:0000313" key="3">
    <source>
        <dbReference type="EMBL" id="GBR75314.1"/>
    </source>
</evidence>
<dbReference type="Pfam" id="PF02033">
    <property type="entry name" value="RBFA"/>
    <property type="match status" value="1"/>
</dbReference>
<dbReference type="GO" id="GO:0030490">
    <property type="term" value="P:maturation of SSU-rRNA"/>
    <property type="evidence" value="ECO:0007669"/>
    <property type="project" value="UniProtKB-UniRule"/>
</dbReference>
<comment type="function">
    <text evidence="2">One of several proteins that assist in the late maturation steps of the functional core of the 30S ribosomal subunit. Associates with free 30S ribosomal subunits (but not with 30S subunits that are part of 70S ribosomes or polysomes). Required for efficient processing of 16S rRNA. May interact with the 5'-terminal helix region of 16S rRNA.</text>
</comment>
<evidence type="ECO:0000256" key="2">
    <source>
        <dbReference type="HAMAP-Rule" id="MF_00003"/>
    </source>
</evidence>
<reference evidence="3 4" key="1">
    <citation type="journal article" date="2019" name="ISME J.">
        <title>Genome analyses of uncultured TG2/ZB3 bacteria in 'Margulisbacteria' specifically attached to ectosymbiotic spirochetes of protists in the termite gut.</title>
        <authorList>
            <person name="Utami Y.D."/>
            <person name="Kuwahara H."/>
            <person name="Igai K."/>
            <person name="Murakami T."/>
            <person name="Sugaya K."/>
            <person name="Morikawa T."/>
            <person name="Nagura Y."/>
            <person name="Yuki M."/>
            <person name="Deevong P."/>
            <person name="Inoue T."/>
            <person name="Kihara K."/>
            <person name="Lo N."/>
            <person name="Yamada A."/>
            <person name="Ohkuma M."/>
            <person name="Hongoh Y."/>
        </authorList>
    </citation>
    <scope>NUCLEOTIDE SEQUENCE [LARGE SCALE GENOMIC DNA]</scope>
    <source>
        <strain evidence="3">NkOx7-02</strain>
    </source>
</reference>
<dbReference type="PANTHER" id="PTHR33515">
    <property type="entry name" value="RIBOSOME-BINDING FACTOR A, CHLOROPLASTIC-RELATED"/>
    <property type="match status" value="1"/>
</dbReference>
<keyword evidence="4" id="KW-1185">Reference proteome</keyword>
<dbReference type="InterPro" id="IPR015946">
    <property type="entry name" value="KH_dom-like_a/b"/>
</dbReference>
<dbReference type="Proteomes" id="UP000275925">
    <property type="component" value="Unassembled WGS sequence"/>
</dbReference>
<dbReference type="HAMAP" id="MF_00003">
    <property type="entry name" value="RbfA"/>
    <property type="match status" value="1"/>
</dbReference>
<dbReference type="PANTHER" id="PTHR33515:SF1">
    <property type="entry name" value="RIBOSOME-BINDING FACTOR A, CHLOROPLASTIC-RELATED"/>
    <property type="match status" value="1"/>
</dbReference>
<dbReference type="NCBIfam" id="TIGR00082">
    <property type="entry name" value="rbfA"/>
    <property type="match status" value="1"/>
</dbReference>
<sequence>MMSRAERLAGLLKAEVGEIILHKLNDQRIGFVSITEVKASADLTTAKIYISCWGGQEEKKKSLRGLISSIPYIRGLLADSLQTRVVPKLRFVLDDSLAEGDRLLTILNKLGKARTEIKKSQPSQNPL</sequence>
<proteinExistence type="inferred from homology"/>
<dbReference type="EMBL" id="BGZO01000001">
    <property type="protein sequence ID" value="GBR75314.1"/>
    <property type="molecule type" value="Genomic_DNA"/>
</dbReference>
<accession>A0A388TE98</accession>
<protein>
    <recommendedName>
        <fullName evidence="2">Ribosome-binding factor A</fullName>
    </recommendedName>
</protein>
<evidence type="ECO:0000256" key="1">
    <source>
        <dbReference type="ARBA" id="ARBA00022517"/>
    </source>
</evidence>
<evidence type="ECO:0000313" key="4">
    <source>
        <dbReference type="Proteomes" id="UP000275925"/>
    </source>
</evidence>
<dbReference type="InterPro" id="IPR000238">
    <property type="entry name" value="RbfA"/>
</dbReference>
<dbReference type="InterPro" id="IPR023799">
    <property type="entry name" value="RbfA_dom_sf"/>
</dbReference>
<comment type="subcellular location">
    <subcellularLocation>
        <location evidence="2">Cytoplasm</location>
    </subcellularLocation>
</comment>
<comment type="caution">
    <text evidence="3">The sequence shown here is derived from an EMBL/GenBank/DDBJ whole genome shotgun (WGS) entry which is preliminary data.</text>
</comment>
<name>A0A388TE98_9BACT</name>
<comment type="subunit">
    <text evidence="2">Monomer. Binds 30S ribosomal subunits, but not 50S ribosomal subunits or 70S ribosomes.</text>
</comment>
<keyword evidence="2" id="KW-0963">Cytoplasm</keyword>
<dbReference type="GO" id="GO:0005829">
    <property type="term" value="C:cytosol"/>
    <property type="evidence" value="ECO:0007669"/>
    <property type="project" value="TreeGrafter"/>
</dbReference>
<gene>
    <name evidence="2 3" type="primary">rbfA</name>
    <name evidence="3" type="ORF">NO2_0004</name>
</gene>
<comment type="similarity">
    <text evidence="2">Belongs to the RbfA family.</text>
</comment>
<dbReference type="AlphaFoldDB" id="A0A388TE98"/>